<keyword evidence="3" id="KW-1185">Reference proteome</keyword>
<proteinExistence type="predicted"/>
<evidence type="ECO:0000313" key="2">
    <source>
        <dbReference type="EMBL" id="PRD48188.1"/>
    </source>
</evidence>
<dbReference type="InterPro" id="IPR012341">
    <property type="entry name" value="6hp_glycosidase-like_sf"/>
</dbReference>
<dbReference type="EMBL" id="PVBQ01000004">
    <property type="protein sequence ID" value="PRD48188.1"/>
    <property type="molecule type" value="Genomic_DNA"/>
</dbReference>
<dbReference type="Proteomes" id="UP000239711">
    <property type="component" value="Unassembled WGS sequence"/>
</dbReference>
<dbReference type="Pfam" id="PF07470">
    <property type="entry name" value="Glyco_hydro_88"/>
    <property type="match status" value="1"/>
</dbReference>
<dbReference type="AlphaFoldDB" id="A0A2S9J5W4"/>
<name>A0A2S9J5W4_9SPHI</name>
<dbReference type="Pfam" id="PF15892">
    <property type="entry name" value="BNR_4"/>
    <property type="match status" value="1"/>
</dbReference>
<dbReference type="PANTHER" id="PTHR33886:SF8">
    <property type="entry name" value="UNSATURATED RHAMNOGALACTURONAN HYDROLASE (EUROFUNG)"/>
    <property type="match status" value="1"/>
</dbReference>
<dbReference type="InterPro" id="IPR036278">
    <property type="entry name" value="Sialidase_sf"/>
</dbReference>
<dbReference type="OrthoDB" id="223410at2"/>
<dbReference type="InterPro" id="IPR008928">
    <property type="entry name" value="6-hairpin_glycosidase_sf"/>
</dbReference>
<dbReference type="SUPFAM" id="SSF48208">
    <property type="entry name" value="Six-hairpin glycosidases"/>
    <property type="match status" value="1"/>
</dbReference>
<gene>
    <name evidence="2" type="ORF">C5745_06685</name>
</gene>
<accession>A0A2S9J5W4</accession>
<reference evidence="2 3" key="1">
    <citation type="submission" date="2018-02" db="EMBL/GenBank/DDBJ databases">
        <title>The draft genome of Sphingobacterium sp. 5JN-11.</title>
        <authorList>
            <person name="Liu L."/>
            <person name="Li L."/>
            <person name="Liang L."/>
            <person name="Zhang X."/>
            <person name="Wang T."/>
        </authorList>
    </citation>
    <scope>NUCLEOTIDE SEQUENCE [LARGE SCALE GENOMIC DNA]</scope>
    <source>
        <strain evidence="2 3">5JN-11</strain>
    </source>
</reference>
<dbReference type="InterPro" id="IPR010905">
    <property type="entry name" value="Glyco_hydro_88"/>
</dbReference>
<organism evidence="2 3">
    <name type="scientific">Sphingobacterium haloxyli</name>
    <dbReference type="NCBI Taxonomy" id="2100533"/>
    <lineage>
        <taxon>Bacteria</taxon>
        <taxon>Pseudomonadati</taxon>
        <taxon>Bacteroidota</taxon>
        <taxon>Sphingobacteriia</taxon>
        <taxon>Sphingobacteriales</taxon>
        <taxon>Sphingobacteriaceae</taxon>
        <taxon>Sphingobacterium</taxon>
    </lineage>
</organism>
<dbReference type="Gene3D" id="1.50.10.10">
    <property type="match status" value="1"/>
</dbReference>
<dbReference type="SUPFAM" id="SSF50939">
    <property type="entry name" value="Sialidases"/>
    <property type="match status" value="1"/>
</dbReference>
<evidence type="ECO:0000256" key="1">
    <source>
        <dbReference type="ARBA" id="ARBA00022801"/>
    </source>
</evidence>
<evidence type="ECO:0008006" key="4">
    <source>
        <dbReference type="Google" id="ProtNLM"/>
    </source>
</evidence>
<dbReference type="RefSeq" id="WP_105716215.1">
    <property type="nucleotide sequence ID" value="NZ_PVBQ01000004.1"/>
</dbReference>
<sequence>MRINLIIYFLFLFSSASGGYRLTKDDVLSKLNRANSYWQEHHEPTAWAFWDVAAYHTGNMELYKLTRNKAYCAYSEAWAEHNEWKGAKSDDKANWKYSYGEKDDYVLFGDWQICFQTYIDLYNLDPEPHKIARAREVMEYQMRTDKTDYWWWADGLYMVMPVMTKMYKVTGNDLYLEKMYTYLRYADSIMYDEEEALYYRDAKYVYPRHKSANGKKDFWARGDGWVFAAFAKILQDLPKDNRHYDYYVQRYQDMAEAIAKSQQKEGYWTRSMLDAQHAPGPEASGTAFFTYGFLWGINNGFLPEEKYSRTAELGWKFLSETALQEDGRVGYVQPIGEKAIPGQIVDANSTANFGVGAFLLAGVEMYRYLEAKPHDARIMNVGSGWARNTVNTAVFRKNSLVSSDSVQFIAYYDGDGFVTLAKRQLNSTQWAVQRTQYRGNAADAHNIISMMVDGDGYLHVAWDHHNSRLRYARSTIPNGLELGKEQAMVGREENRVTYPEFFALPNGDLLFFYRDGGSGAGNLIINKYEIHKGSWQRLHTDLIDGEGKRNAYWQAYVDDKGTIHVSWVWRESPDVASNHDMAYACSKDGGVTWLKTDGTIYRLPIRADNAEYAARIPEQSELINQTAMATDEDGNPFIATYWRAADSKIPQYKVIHYRDGGWTVKSLDFRKSPFSLSGHGTKEIPISRPQLLVKGRGKGMSLLLLFRDSERGNKASVLQLDDIRGNDFEILDLWHTSLGAWEPTFDTELWRNKRRLALYVQQTDQKDGEGLLDALPTEVKVIEWQPDFM</sequence>
<dbReference type="PANTHER" id="PTHR33886">
    <property type="entry name" value="UNSATURATED RHAMNOGALACTURONAN HYDROLASE (EUROFUNG)"/>
    <property type="match status" value="1"/>
</dbReference>
<dbReference type="GO" id="GO:0005975">
    <property type="term" value="P:carbohydrate metabolic process"/>
    <property type="evidence" value="ECO:0007669"/>
    <property type="project" value="InterPro"/>
</dbReference>
<dbReference type="InterPro" id="IPR052043">
    <property type="entry name" value="PolySaccharide_Degr_Enz"/>
</dbReference>
<evidence type="ECO:0000313" key="3">
    <source>
        <dbReference type="Proteomes" id="UP000239711"/>
    </source>
</evidence>
<keyword evidence="1" id="KW-0378">Hydrolase</keyword>
<dbReference type="GO" id="GO:0016787">
    <property type="term" value="F:hydrolase activity"/>
    <property type="evidence" value="ECO:0007669"/>
    <property type="project" value="UniProtKB-KW"/>
</dbReference>
<protein>
    <recommendedName>
        <fullName evidence="4">Glycosyl hydrolase</fullName>
    </recommendedName>
</protein>
<comment type="caution">
    <text evidence="2">The sequence shown here is derived from an EMBL/GenBank/DDBJ whole genome shotgun (WGS) entry which is preliminary data.</text>
</comment>